<evidence type="ECO:0000259" key="2">
    <source>
        <dbReference type="Pfam" id="PF01910"/>
    </source>
</evidence>
<protein>
    <recommendedName>
        <fullName evidence="2">Thiamine-binding protein domain-containing protein</fullName>
    </recommendedName>
</protein>
<dbReference type="InterPro" id="IPR029756">
    <property type="entry name" value="MTH1187/YkoF-like"/>
</dbReference>
<dbReference type="RefSeq" id="WP_174405254.1">
    <property type="nucleotide sequence ID" value="NZ_BLVO01000013.1"/>
</dbReference>
<dbReference type="AlphaFoldDB" id="A0A7J0BJ83"/>
<reference evidence="3 4" key="1">
    <citation type="submission" date="2020-05" db="EMBL/GenBank/DDBJ databases">
        <title>Draft genome sequence of Desulfovibrio sp. strain HN2T.</title>
        <authorList>
            <person name="Ueno A."/>
            <person name="Tamazawa S."/>
            <person name="Tamamura S."/>
            <person name="Murakami T."/>
            <person name="Kiyama T."/>
            <person name="Inomata H."/>
            <person name="Amano Y."/>
            <person name="Miyakawa K."/>
            <person name="Tamaki H."/>
            <person name="Naganuma T."/>
            <person name="Kaneko K."/>
        </authorList>
    </citation>
    <scope>NUCLEOTIDE SEQUENCE [LARGE SCALE GENOMIC DNA]</scope>
    <source>
        <strain evidence="3 4">HN2</strain>
    </source>
</reference>
<dbReference type="GO" id="GO:0005829">
    <property type="term" value="C:cytosol"/>
    <property type="evidence" value="ECO:0007669"/>
    <property type="project" value="TreeGrafter"/>
</dbReference>
<dbReference type="PANTHER" id="PTHR33777">
    <property type="entry name" value="UPF0045 PROTEIN ECM15"/>
    <property type="match status" value="1"/>
</dbReference>
<organism evidence="3 4">
    <name type="scientific">Desulfovibrio subterraneus</name>
    <dbReference type="NCBI Taxonomy" id="2718620"/>
    <lineage>
        <taxon>Bacteria</taxon>
        <taxon>Pseudomonadati</taxon>
        <taxon>Thermodesulfobacteriota</taxon>
        <taxon>Desulfovibrionia</taxon>
        <taxon>Desulfovibrionales</taxon>
        <taxon>Desulfovibrionaceae</taxon>
        <taxon>Desulfovibrio</taxon>
    </lineage>
</organism>
<sequence length="94" mass="10343">MSVIAELSIFPMDKGDSVSPYVKRALNVLKSSGLMFQLNPMGTVIEGDWDSVMAAVSDCYKALEADCDRIYMTLKIDARKGREYGMLSKVAAVE</sequence>
<feature type="domain" description="Thiamine-binding protein" evidence="2">
    <location>
        <begin position="5"/>
        <end position="94"/>
    </location>
</feature>
<dbReference type="InterPro" id="IPR051614">
    <property type="entry name" value="UPF0045_domain"/>
</dbReference>
<dbReference type="Proteomes" id="UP000503840">
    <property type="component" value="Unassembled WGS sequence"/>
</dbReference>
<dbReference type="PANTHER" id="PTHR33777:SF1">
    <property type="entry name" value="UPF0045 PROTEIN ECM15"/>
    <property type="match status" value="1"/>
</dbReference>
<comment type="caution">
    <text evidence="3">The sequence shown here is derived from an EMBL/GenBank/DDBJ whole genome shotgun (WGS) entry which is preliminary data.</text>
</comment>
<evidence type="ECO:0000313" key="3">
    <source>
        <dbReference type="EMBL" id="GFM33608.1"/>
    </source>
</evidence>
<dbReference type="SUPFAM" id="SSF89957">
    <property type="entry name" value="MTH1187/YkoF-like"/>
    <property type="match status" value="1"/>
</dbReference>
<accession>A0A7J0BJ83</accession>
<dbReference type="Gene3D" id="3.30.70.930">
    <property type="match status" value="1"/>
</dbReference>
<dbReference type="Pfam" id="PF01910">
    <property type="entry name" value="Thiamine_BP"/>
    <property type="match status" value="1"/>
</dbReference>
<dbReference type="InterPro" id="IPR002767">
    <property type="entry name" value="Thiamine_BP"/>
</dbReference>
<gene>
    <name evidence="3" type="ORF">DSM101010T_19730</name>
</gene>
<name>A0A7J0BJ83_9BACT</name>
<comment type="similarity">
    <text evidence="1">Belongs to the UPF0045 family.</text>
</comment>
<dbReference type="EMBL" id="BLVO01000013">
    <property type="protein sequence ID" value="GFM33608.1"/>
    <property type="molecule type" value="Genomic_DNA"/>
</dbReference>
<evidence type="ECO:0000313" key="4">
    <source>
        <dbReference type="Proteomes" id="UP000503840"/>
    </source>
</evidence>
<evidence type="ECO:0000256" key="1">
    <source>
        <dbReference type="ARBA" id="ARBA00010272"/>
    </source>
</evidence>
<proteinExistence type="inferred from homology"/>
<dbReference type="NCBIfam" id="TIGR00106">
    <property type="entry name" value="MTH1187 family thiamine-binding protein"/>
    <property type="match status" value="1"/>
</dbReference>
<keyword evidence="4" id="KW-1185">Reference proteome</keyword>